<name>A0A4C1VX47_EUMVA</name>
<feature type="region of interest" description="Disordered" evidence="1">
    <location>
        <begin position="84"/>
        <end position="127"/>
    </location>
</feature>
<gene>
    <name evidence="2" type="ORF">EVAR_26845_1</name>
</gene>
<dbReference type="Proteomes" id="UP000299102">
    <property type="component" value="Unassembled WGS sequence"/>
</dbReference>
<protein>
    <submittedName>
        <fullName evidence="2">Uncharacterized protein</fullName>
    </submittedName>
</protein>
<keyword evidence="3" id="KW-1185">Reference proteome</keyword>
<evidence type="ECO:0000256" key="1">
    <source>
        <dbReference type="SAM" id="MobiDB-lite"/>
    </source>
</evidence>
<accession>A0A4C1VX47</accession>
<dbReference type="AlphaFoldDB" id="A0A4C1VX47"/>
<sequence>MPYKYLEGYIDLGQRELLRINEVSSDIMAKIRLVLVVMFVIDFARSSQYNVNWNLCYYLQKSEEKMKREKGGRISRLHLQPRRVGDGVAGNDASPPAEWKRPTAPGRWCGPTTTNTSCRRGGADSATSAIHRKPGMCIRSPLPRDTY</sequence>
<proteinExistence type="predicted"/>
<evidence type="ECO:0000313" key="2">
    <source>
        <dbReference type="EMBL" id="GBP43170.1"/>
    </source>
</evidence>
<evidence type="ECO:0000313" key="3">
    <source>
        <dbReference type="Proteomes" id="UP000299102"/>
    </source>
</evidence>
<reference evidence="2 3" key="1">
    <citation type="journal article" date="2019" name="Commun. Biol.">
        <title>The bagworm genome reveals a unique fibroin gene that provides high tensile strength.</title>
        <authorList>
            <person name="Kono N."/>
            <person name="Nakamura H."/>
            <person name="Ohtoshi R."/>
            <person name="Tomita M."/>
            <person name="Numata K."/>
            <person name="Arakawa K."/>
        </authorList>
    </citation>
    <scope>NUCLEOTIDE SEQUENCE [LARGE SCALE GENOMIC DNA]</scope>
</reference>
<dbReference type="EMBL" id="BGZK01000431">
    <property type="protein sequence ID" value="GBP43170.1"/>
    <property type="molecule type" value="Genomic_DNA"/>
</dbReference>
<organism evidence="2 3">
    <name type="scientific">Eumeta variegata</name>
    <name type="common">Bagworm moth</name>
    <name type="synonym">Eumeta japonica</name>
    <dbReference type="NCBI Taxonomy" id="151549"/>
    <lineage>
        <taxon>Eukaryota</taxon>
        <taxon>Metazoa</taxon>
        <taxon>Ecdysozoa</taxon>
        <taxon>Arthropoda</taxon>
        <taxon>Hexapoda</taxon>
        <taxon>Insecta</taxon>
        <taxon>Pterygota</taxon>
        <taxon>Neoptera</taxon>
        <taxon>Endopterygota</taxon>
        <taxon>Lepidoptera</taxon>
        <taxon>Glossata</taxon>
        <taxon>Ditrysia</taxon>
        <taxon>Tineoidea</taxon>
        <taxon>Psychidae</taxon>
        <taxon>Oiketicinae</taxon>
        <taxon>Eumeta</taxon>
    </lineage>
</organism>
<comment type="caution">
    <text evidence="2">The sequence shown here is derived from an EMBL/GenBank/DDBJ whole genome shotgun (WGS) entry which is preliminary data.</text>
</comment>